<feature type="transmembrane region" description="Helical" evidence="1">
    <location>
        <begin position="448"/>
        <end position="471"/>
    </location>
</feature>
<protein>
    <submittedName>
        <fullName evidence="4">Thioredoxin family protein</fullName>
    </submittedName>
</protein>
<evidence type="ECO:0000313" key="5">
    <source>
        <dbReference type="Proteomes" id="UP000564378"/>
    </source>
</evidence>
<dbReference type="Pfam" id="PF13899">
    <property type="entry name" value="Thioredoxin_7"/>
    <property type="match status" value="1"/>
</dbReference>
<feature type="transmembrane region" description="Helical" evidence="1">
    <location>
        <begin position="491"/>
        <end position="508"/>
    </location>
</feature>
<keyword evidence="1" id="KW-0472">Membrane</keyword>
<proteinExistence type="predicted"/>
<dbReference type="PANTHER" id="PTHR32234">
    <property type="entry name" value="THIOL:DISULFIDE INTERCHANGE PROTEIN DSBD"/>
    <property type="match status" value="1"/>
</dbReference>
<evidence type="ECO:0000259" key="3">
    <source>
        <dbReference type="PROSITE" id="PS51352"/>
    </source>
</evidence>
<evidence type="ECO:0000256" key="1">
    <source>
        <dbReference type="SAM" id="Phobius"/>
    </source>
</evidence>
<dbReference type="PANTHER" id="PTHR32234:SF3">
    <property type="entry name" value="SUPPRESSION OF COPPER SENSITIVITY PROTEIN"/>
    <property type="match status" value="1"/>
</dbReference>
<organism evidence="4 5">
    <name type="scientific">Parasphingopyxis marina</name>
    <dbReference type="NCBI Taxonomy" id="2761622"/>
    <lineage>
        <taxon>Bacteria</taxon>
        <taxon>Pseudomonadati</taxon>
        <taxon>Pseudomonadota</taxon>
        <taxon>Alphaproteobacteria</taxon>
        <taxon>Sphingomonadales</taxon>
        <taxon>Sphingomonadaceae</taxon>
        <taxon>Parasphingopyxis</taxon>
    </lineage>
</organism>
<feature type="transmembrane region" description="Helical" evidence="1">
    <location>
        <begin position="378"/>
        <end position="396"/>
    </location>
</feature>
<feature type="domain" description="Thioredoxin" evidence="3">
    <location>
        <begin position="557"/>
        <end position="682"/>
    </location>
</feature>
<dbReference type="RefSeq" id="WP_185802160.1">
    <property type="nucleotide sequence ID" value="NZ_JACJVJ010000002.1"/>
</dbReference>
<dbReference type="AlphaFoldDB" id="A0A842I0N0"/>
<dbReference type="GO" id="GO:0045454">
    <property type="term" value="P:cell redox homeostasis"/>
    <property type="evidence" value="ECO:0007669"/>
    <property type="project" value="TreeGrafter"/>
</dbReference>
<keyword evidence="1" id="KW-0812">Transmembrane</keyword>
<accession>A0A842I0N0</accession>
<comment type="caution">
    <text evidence="4">The sequence shown here is derived from an EMBL/GenBank/DDBJ whole genome shotgun (WGS) entry which is preliminary data.</text>
</comment>
<dbReference type="SUPFAM" id="SSF52833">
    <property type="entry name" value="Thioredoxin-like"/>
    <property type="match status" value="1"/>
</dbReference>
<name>A0A842I0N0_9SPHN</name>
<reference evidence="4 5" key="1">
    <citation type="submission" date="2020-08" db="EMBL/GenBank/DDBJ databases">
        <title>Draft genome sequence of Parasphingopyxis sp. GrpM-11.</title>
        <authorList>
            <person name="Oh J."/>
            <person name="Roh D.-H."/>
        </authorList>
    </citation>
    <scope>NUCLEOTIDE SEQUENCE [LARGE SCALE GENOMIC DNA]</scope>
    <source>
        <strain evidence="4 5">GrpM-11</strain>
    </source>
</reference>
<dbReference type="EMBL" id="JACJVJ010000002">
    <property type="protein sequence ID" value="MBC2778772.1"/>
    <property type="molecule type" value="Genomic_DNA"/>
</dbReference>
<keyword evidence="2" id="KW-0732">Signal</keyword>
<dbReference type="Gene3D" id="3.40.30.10">
    <property type="entry name" value="Glutaredoxin"/>
    <property type="match status" value="1"/>
</dbReference>
<evidence type="ECO:0000313" key="4">
    <source>
        <dbReference type="EMBL" id="MBC2778772.1"/>
    </source>
</evidence>
<evidence type="ECO:0000256" key="2">
    <source>
        <dbReference type="SAM" id="SignalP"/>
    </source>
</evidence>
<keyword evidence="1" id="KW-1133">Transmembrane helix</keyword>
<dbReference type="InterPro" id="IPR035671">
    <property type="entry name" value="DsbD_gamma"/>
</dbReference>
<dbReference type="GO" id="GO:0015035">
    <property type="term" value="F:protein-disulfide reductase activity"/>
    <property type="evidence" value="ECO:0007669"/>
    <property type="project" value="TreeGrafter"/>
</dbReference>
<feature type="signal peptide" evidence="2">
    <location>
        <begin position="1"/>
        <end position="22"/>
    </location>
</feature>
<feature type="transmembrane region" description="Helical" evidence="1">
    <location>
        <begin position="544"/>
        <end position="565"/>
    </location>
</feature>
<dbReference type="InterPro" id="IPR036249">
    <property type="entry name" value="Thioredoxin-like_sf"/>
</dbReference>
<feature type="transmembrane region" description="Helical" evidence="1">
    <location>
        <begin position="293"/>
        <end position="317"/>
    </location>
</feature>
<sequence length="682" mass="71449">MKNFGSLIALFVAALWLFPASAQIRDQNAIAATLIAETQTPAPGASFTIAIRMRPDPGWHGYWRNPGDAGLPGRFAWTLPEGVTIGELRYPVPERLTISGIMNYVYEGEYALLAEVMLDEDIAPGTEIPLRAEGDWLACTDEICVPERGTLSLDLVAGSGEATDTADFDRFRARLPRPLDSEGRFALAGETLRLAIPFPETAAIADPYFFPATERALDYGALQGISRDGDWLIVEVAAGAGAAGIERIEGVLKIGAHDGLMVALVPGDVPAAGVPIAGEPMNSSVIRADAETVLLALAGAILGGLLLNIMPCVFPILSLKALSLARAGGEERAARRDALAYAVGVVLTCVALGAALLILRAGGAQLGWAFQLQDPRMILALLLLVSAITLNLVGLFELPGLTAGGNLAGKEGAAGSFFTGALAAFVATPCTGPFMAGALGAALVLPSVVALAIFAGLGLGLALPFLALAYIPALRNRLPRPGPWLVRFRHIMAIPMGLTALALGWVLWRQTGASGLFLGLAVALILAVLLWWAGRQQRAGRNAWLPILPVAALTVGAIAVLPVPVATANAESGVLGAEPFSETRLAELRGEGRPVFVYFTADWCITCKANEAGALARTAVAEHFEANDIAVLVGDWTTGDAGIGRFLEEQGRSGVPLYLYYAPGEEAQILPQILTVGELTAL</sequence>
<dbReference type="Proteomes" id="UP000564378">
    <property type="component" value="Unassembled WGS sequence"/>
</dbReference>
<dbReference type="Pfam" id="PF11412">
    <property type="entry name" value="DsbD_N"/>
    <property type="match status" value="1"/>
</dbReference>
<gene>
    <name evidence="4" type="ORF">H6P80_14200</name>
</gene>
<feature type="transmembrane region" description="Helical" evidence="1">
    <location>
        <begin position="338"/>
        <end position="358"/>
    </location>
</feature>
<dbReference type="CDD" id="cd02953">
    <property type="entry name" value="DsbDgamma"/>
    <property type="match status" value="1"/>
</dbReference>
<dbReference type="InterPro" id="IPR013766">
    <property type="entry name" value="Thioredoxin_domain"/>
</dbReference>
<dbReference type="PROSITE" id="PS51352">
    <property type="entry name" value="THIOREDOXIN_2"/>
    <property type="match status" value="1"/>
</dbReference>
<dbReference type="InterPro" id="IPR028250">
    <property type="entry name" value="DsbDN"/>
</dbReference>
<feature type="transmembrane region" description="Helical" evidence="1">
    <location>
        <begin position="417"/>
        <end position="442"/>
    </location>
</feature>
<keyword evidence="5" id="KW-1185">Reference proteome</keyword>
<feature type="chain" id="PRO_5033012408" evidence="2">
    <location>
        <begin position="23"/>
        <end position="682"/>
    </location>
</feature>
<feature type="transmembrane region" description="Helical" evidence="1">
    <location>
        <begin position="514"/>
        <end position="532"/>
    </location>
</feature>